<reference evidence="1 2" key="1">
    <citation type="submission" date="2024-06" db="EMBL/GenBank/DDBJ databases">
        <authorList>
            <person name="Li F."/>
        </authorList>
    </citation>
    <scope>NUCLEOTIDE SEQUENCE [LARGE SCALE GENOMIC DNA]</scope>
    <source>
        <strain evidence="1 2">GXAS 311</strain>
    </source>
</reference>
<proteinExistence type="predicted"/>
<sequence length="156" mass="16609">MPKGFGKVVSHGLAGGISSKLSGGKFGHGFFSAGFTQFAGQQGWLPEIGANSWGDRIKNAFAAAMMGGTISKLTGGKFSNGAVTGAFSRILNDSAFSKKLLKEELNKVEAYEIDFSGDIDADVTLEAYKEIKVKMHGGKTEVTQRITGMKIRLKII</sequence>
<dbReference type="Proteomes" id="UP001548189">
    <property type="component" value="Unassembled WGS sequence"/>
</dbReference>
<evidence type="ECO:0000313" key="1">
    <source>
        <dbReference type="EMBL" id="MET1257516.1"/>
    </source>
</evidence>
<keyword evidence="2" id="KW-1185">Reference proteome</keyword>
<organism evidence="1 2">
    <name type="scientific">Aliikangiella maris</name>
    <dbReference type="NCBI Taxonomy" id="3162458"/>
    <lineage>
        <taxon>Bacteria</taxon>
        <taxon>Pseudomonadati</taxon>
        <taxon>Pseudomonadota</taxon>
        <taxon>Gammaproteobacteria</taxon>
        <taxon>Oceanospirillales</taxon>
        <taxon>Pleioneaceae</taxon>
        <taxon>Aliikangiella</taxon>
    </lineage>
</organism>
<dbReference type="EMBL" id="JBEVCJ010000087">
    <property type="protein sequence ID" value="MET1257516.1"/>
    <property type="molecule type" value="Genomic_DNA"/>
</dbReference>
<comment type="caution">
    <text evidence="1">The sequence shown here is derived from an EMBL/GenBank/DDBJ whole genome shotgun (WGS) entry which is preliminary data.</text>
</comment>
<accession>A0ABV2C022</accession>
<protein>
    <submittedName>
        <fullName evidence="1">Uncharacterized protein</fullName>
    </submittedName>
</protein>
<name>A0ABV2C022_9GAMM</name>
<gene>
    <name evidence="1" type="ORF">ABVT43_20460</name>
</gene>
<evidence type="ECO:0000313" key="2">
    <source>
        <dbReference type="Proteomes" id="UP001548189"/>
    </source>
</evidence>